<name>A0A1H4R9Y4_9BACT</name>
<feature type="transmembrane region" description="Helical" evidence="1">
    <location>
        <begin position="24"/>
        <end position="44"/>
    </location>
</feature>
<feature type="domain" description="DUF6677" evidence="2">
    <location>
        <begin position="28"/>
        <end position="142"/>
    </location>
</feature>
<keyword evidence="1" id="KW-0812">Transmembrane</keyword>
<dbReference type="InterPro" id="IPR046499">
    <property type="entry name" value="DUF6677"/>
</dbReference>
<evidence type="ECO:0000313" key="4">
    <source>
        <dbReference type="Proteomes" id="UP000182409"/>
    </source>
</evidence>
<keyword evidence="1" id="KW-1133">Transmembrane helix</keyword>
<dbReference type="Pfam" id="PF20382">
    <property type="entry name" value="DUF6677"/>
    <property type="match status" value="1"/>
</dbReference>
<dbReference type="AlphaFoldDB" id="A0A1H4R9Y4"/>
<evidence type="ECO:0000256" key="1">
    <source>
        <dbReference type="SAM" id="Phobius"/>
    </source>
</evidence>
<gene>
    <name evidence="3" type="ORF">SAMN05443244_3095</name>
</gene>
<dbReference type="EMBL" id="FNSD01000001">
    <property type="protein sequence ID" value="SEC28699.1"/>
    <property type="molecule type" value="Genomic_DNA"/>
</dbReference>
<feature type="transmembrane region" description="Helical" evidence="1">
    <location>
        <begin position="119"/>
        <end position="138"/>
    </location>
</feature>
<feature type="transmembrane region" description="Helical" evidence="1">
    <location>
        <begin position="51"/>
        <end position="68"/>
    </location>
</feature>
<reference evidence="3 4" key="1">
    <citation type="submission" date="2016-10" db="EMBL/GenBank/DDBJ databases">
        <authorList>
            <person name="de Groot N.N."/>
        </authorList>
    </citation>
    <scope>NUCLEOTIDE SEQUENCE [LARGE SCALE GENOMIC DNA]</scope>
    <source>
        <strain evidence="3 4">AB35.6</strain>
    </source>
</reference>
<organism evidence="3 4">
    <name type="scientific">Terriglobus roseus</name>
    <dbReference type="NCBI Taxonomy" id="392734"/>
    <lineage>
        <taxon>Bacteria</taxon>
        <taxon>Pseudomonadati</taxon>
        <taxon>Acidobacteriota</taxon>
        <taxon>Terriglobia</taxon>
        <taxon>Terriglobales</taxon>
        <taxon>Acidobacteriaceae</taxon>
        <taxon>Terriglobus</taxon>
    </lineage>
</organism>
<evidence type="ECO:0000259" key="2">
    <source>
        <dbReference type="Pfam" id="PF20382"/>
    </source>
</evidence>
<accession>A0A1H4R9Y4</accession>
<dbReference type="Proteomes" id="UP000182409">
    <property type="component" value="Unassembled WGS sequence"/>
</dbReference>
<sequence length="145" mass="14741">MAGIINNGMAATHSTAVPVRQSTISPTVVLLAGWVVPGLGHLLLKKPIRAGLLFVSVIVMFCLGLAMHGKIYTPTTGDPLDVLGFVGQAGAIGLYAIAKIAGIGATQLSDTLSDYGTKFVVVAGLLNVMAAVDAQSLANGRKAGL</sequence>
<evidence type="ECO:0000313" key="3">
    <source>
        <dbReference type="EMBL" id="SEC28699.1"/>
    </source>
</evidence>
<keyword evidence="1" id="KW-0472">Membrane</keyword>
<proteinExistence type="predicted"/>
<protein>
    <recommendedName>
        <fullName evidence="2">DUF6677 domain-containing protein</fullName>
    </recommendedName>
</protein>
<feature type="transmembrane region" description="Helical" evidence="1">
    <location>
        <begin position="80"/>
        <end position="98"/>
    </location>
</feature>